<dbReference type="EMBL" id="JACEMZ010000010">
    <property type="protein sequence ID" value="MBA4452129.1"/>
    <property type="molecule type" value="Genomic_DNA"/>
</dbReference>
<evidence type="ECO:0000313" key="2">
    <source>
        <dbReference type="Proteomes" id="UP000559653"/>
    </source>
</evidence>
<comment type="caution">
    <text evidence="1">The sequence shown here is derived from an EMBL/GenBank/DDBJ whole genome shotgun (WGS) entry which is preliminary data.</text>
</comment>
<organism evidence="1 2">
    <name type="scientific">Candidatus Nitrosomaritimum aestuariumsis</name>
    <dbReference type="NCBI Taxonomy" id="3342354"/>
    <lineage>
        <taxon>Archaea</taxon>
        <taxon>Nitrososphaerota</taxon>
        <taxon>Nitrososphaeria</taxon>
        <taxon>Nitrosopumilales</taxon>
        <taxon>Nitrosopumilaceae</taxon>
        <taxon>Candidatus Nitrosomaritimum</taxon>
    </lineage>
</organism>
<reference evidence="1 2" key="1">
    <citation type="journal article" date="2020" name="Appl. Environ. Microbiol.">
        <title>Genomic Characteristics of a Novel Species of Ammonia-Oxidizing Archaea from the Jiulong River Estuary.</title>
        <authorList>
            <person name="Zou D."/>
            <person name="Wan R."/>
            <person name="Han L."/>
            <person name="Xu M.N."/>
            <person name="Liu Y."/>
            <person name="Liu H."/>
            <person name="Kao S.J."/>
            <person name="Li M."/>
        </authorList>
    </citation>
    <scope>NUCLEOTIDE SEQUENCE [LARGE SCALE GENOMIC DNA]</scope>
    <source>
        <strain evidence="1">W1bin1</strain>
    </source>
</reference>
<proteinExistence type="predicted"/>
<sequence>MDRIKRLSYEVLDKHKSKFNESFTDNKKSLDQVAIIRSKGLKNEVAGYITKFIKTEKREEEIKQSQIEASKEEDAATTEEIIEVEAQPETESEETVIEIGAETPETGETSEPSEEKTD</sequence>
<evidence type="ECO:0000313" key="1">
    <source>
        <dbReference type="EMBL" id="MBA4452129.1"/>
    </source>
</evidence>
<accession>A0AC60VXG0</accession>
<name>A0AC60VXG0_9ARCH</name>
<dbReference type="Proteomes" id="UP000559653">
    <property type="component" value="Unassembled WGS sequence"/>
</dbReference>
<protein>
    <submittedName>
        <fullName evidence="1">Uncharacterized protein</fullName>
    </submittedName>
</protein>
<gene>
    <name evidence="1" type="ORF">H2B03_02995</name>
</gene>